<sequence length="191" mass="22201">MFISFFPFCNCTYIMSDDNSSVDSDMSNTEQELVFMLSTFMKGRKPQHPVKQIQNTLMIEDDNTIHSSSALSTSFSALAIENKDIPEDLKVRSKRALEERIRLVSSDMIRYLRKHEFKVRGTAGKVYTVIIGNRLECTCRDYQIRKCHCKHILYILLKELKVRDLSKEVFTTLFPSDEALKEVFQAYHTLP</sequence>
<feature type="non-terminal residue" evidence="3">
    <location>
        <position position="1"/>
    </location>
</feature>
<feature type="domain" description="SWIM-type" evidence="2">
    <location>
        <begin position="127"/>
        <end position="160"/>
    </location>
</feature>
<dbReference type="Proteomes" id="UP000469890">
    <property type="component" value="Unassembled WGS sequence"/>
</dbReference>
<keyword evidence="1" id="KW-0863">Zinc-finger</keyword>
<dbReference type="GO" id="GO:0008270">
    <property type="term" value="F:zinc ion binding"/>
    <property type="evidence" value="ECO:0007669"/>
    <property type="project" value="UniProtKB-KW"/>
</dbReference>
<accession>A0A8H4EWI4</accession>
<evidence type="ECO:0000313" key="4">
    <source>
        <dbReference type="Proteomes" id="UP000469890"/>
    </source>
</evidence>
<dbReference type="InterPro" id="IPR039903">
    <property type="entry name" value="Zswim2"/>
</dbReference>
<dbReference type="PANTHER" id="PTHR21540">
    <property type="entry name" value="RING FINGER AND SWIM DOMAIN-CONTAINING PROTEIN 2"/>
    <property type="match status" value="1"/>
</dbReference>
<dbReference type="InterPro" id="IPR007527">
    <property type="entry name" value="Znf_SWIM"/>
</dbReference>
<evidence type="ECO:0000313" key="3">
    <source>
        <dbReference type="EMBL" id="KAF1796070.1"/>
    </source>
</evidence>
<dbReference type="GO" id="GO:0061630">
    <property type="term" value="F:ubiquitin protein ligase activity"/>
    <property type="evidence" value="ECO:0007669"/>
    <property type="project" value="InterPro"/>
</dbReference>
<dbReference type="AlphaFoldDB" id="A0A8H4EWI4"/>
<keyword evidence="1" id="KW-0862">Zinc</keyword>
<comment type="caution">
    <text evidence="3">The sequence shown here is derived from an EMBL/GenBank/DDBJ whole genome shotgun (WGS) entry which is preliminary data.</text>
</comment>
<proteinExistence type="predicted"/>
<dbReference type="PROSITE" id="PS50966">
    <property type="entry name" value="ZF_SWIM"/>
    <property type="match status" value="1"/>
</dbReference>
<evidence type="ECO:0000256" key="1">
    <source>
        <dbReference type="PROSITE-ProRule" id="PRU00325"/>
    </source>
</evidence>
<dbReference type="PANTHER" id="PTHR21540:SF0">
    <property type="entry name" value="PHD FAMILY PROTEIN"/>
    <property type="match status" value="1"/>
</dbReference>
<organism evidence="3 4">
    <name type="scientific">Mucor circinelloides f. lusitanicus</name>
    <name type="common">Mucor racemosus var. lusitanicus</name>
    <dbReference type="NCBI Taxonomy" id="29924"/>
    <lineage>
        <taxon>Eukaryota</taxon>
        <taxon>Fungi</taxon>
        <taxon>Fungi incertae sedis</taxon>
        <taxon>Mucoromycota</taxon>
        <taxon>Mucoromycotina</taxon>
        <taxon>Mucoromycetes</taxon>
        <taxon>Mucorales</taxon>
        <taxon>Mucorineae</taxon>
        <taxon>Mucoraceae</taxon>
        <taxon>Mucor</taxon>
    </lineage>
</organism>
<reference evidence="3 4" key="1">
    <citation type="submission" date="2019-09" db="EMBL/GenBank/DDBJ databases">
        <authorList>
            <consortium name="DOE Joint Genome Institute"/>
            <person name="Mondo S.J."/>
            <person name="Navarro-Mendoza M.I."/>
            <person name="Perez-Arques C."/>
            <person name="Panchal S."/>
            <person name="Nicolas F.E."/>
            <person name="Ganguly P."/>
            <person name="Pangilinan J."/>
            <person name="Grigoriev I."/>
            <person name="Heitman J."/>
            <person name="Sanya K."/>
            <person name="Garre V."/>
        </authorList>
    </citation>
    <scope>NUCLEOTIDE SEQUENCE [LARGE SCALE GENOMIC DNA]</scope>
    <source>
        <strain evidence="3 4">MU402</strain>
    </source>
</reference>
<evidence type="ECO:0000259" key="2">
    <source>
        <dbReference type="PROSITE" id="PS50966"/>
    </source>
</evidence>
<keyword evidence="1" id="KW-0479">Metal-binding</keyword>
<gene>
    <name evidence="3" type="ORF">FB192DRAFT_1406739</name>
</gene>
<dbReference type="EMBL" id="JAAECE010000014">
    <property type="protein sequence ID" value="KAF1796070.1"/>
    <property type="molecule type" value="Genomic_DNA"/>
</dbReference>
<protein>
    <recommendedName>
        <fullName evidence="2">SWIM-type domain-containing protein</fullName>
    </recommendedName>
</protein>
<name>A0A8H4EWI4_MUCCL</name>